<dbReference type="Gene3D" id="3.90.190.10">
    <property type="entry name" value="Protein tyrosine phosphatase superfamily"/>
    <property type="match status" value="1"/>
</dbReference>
<reference evidence="15" key="1">
    <citation type="submission" date="2019-07" db="EMBL/GenBank/DDBJ databases">
        <authorList>
            <person name="Dittberner H."/>
        </authorList>
    </citation>
    <scope>NUCLEOTIDE SEQUENCE [LARGE SCALE GENOMIC DNA]</scope>
</reference>
<dbReference type="InterPro" id="IPR000387">
    <property type="entry name" value="Tyr_Pase_dom"/>
</dbReference>
<dbReference type="Pfam" id="PF00789">
    <property type="entry name" value="UBX"/>
    <property type="match status" value="1"/>
</dbReference>
<dbReference type="EMBL" id="CABITT030000003">
    <property type="protein sequence ID" value="VVA98556.1"/>
    <property type="molecule type" value="Genomic_DNA"/>
</dbReference>
<feature type="domain" description="Tyrosine-protein phosphatase" evidence="13">
    <location>
        <begin position="252"/>
        <end position="393"/>
    </location>
</feature>
<evidence type="ECO:0000256" key="8">
    <source>
        <dbReference type="ARBA" id="ARBA00023242"/>
    </source>
</evidence>
<keyword evidence="7" id="KW-0904">Protein phosphatase</keyword>
<dbReference type="GO" id="GO:0004722">
    <property type="term" value="F:protein serine/threonine phosphatase activity"/>
    <property type="evidence" value="ECO:0007669"/>
    <property type="project" value="UniProtKB-EC"/>
</dbReference>
<keyword evidence="5" id="KW-0833">Ubl conjugation pathway</keyword>
<evidence type="ECO:0000256" key="7">
    <source>
        <dbReference type="ARBA" id="ARBA00022912"/>
    </source>
</evidence>
<dbReference type="GO" id="GO:0033550">
    <property type="term" value="F:MAP kinase tyrosine phosphatase activity"/>
    <property type="evidence" value="ECO:0007669"/>
    <property type="project" value="TreeGrafter"/>
</dbReference>
<dbReference type="Pfam" id="PF00782">
    <property type="entry name" value="DSPc"/>
    <property type="match status" value="1"/>
</dbReference>
<keyword evidence="4" id="KW-0963">Cytoplasm</keyword>
<dbReference type="PROSITE" id="PS50033">
    <property type="entry name" value="UBX"/>
    <property type="match status" value="1"/>
</dbReference>
<proteinExistence type="inferred from homology"/>
<evidence type="ECO:0000256" key="4">
    <source>
        <dbReference type="ARBA" id="ARBA00022490"/>
    </source>
</evidence>
<evidence type="ECO:0000256" key="11">
    <source>
        <dbReference type="ARBA" id="ARBA00051722"/>
    </source>
</evidence>
<comment type="caution">
    <text evidence="15">The sequence shown here is derived from an EMBL/GenBank/DDBJ whole genome shotgun (WGS) entry which is preliminary data.</text>
</comment>
<protein>
    <recommendedName>
        <fullName evidence="17">Tyrosine-protein phosphatase domain-containing protein</fullName>
    </recommendedName>
</protein>
<dbReference type="SUPFAM" id="SSF52799">
    <property type="entry name" value="(Phosphotyrosine protein) phosphatases II"/>
    <property type="match status" value="1"/>
</dbReference>
<dbReference type="InterPro" id="IPR020422">
    <property type="entry name" value="TYR_PHOSPHATASE_DUAL_dom"/>
</dbReference>
<keyword evidence="8" id="KW-0539">Nucleus</keyword>
<evidence type="ECO:0000256" key="1">
    <source>
        <dbReference type="ARBA" id="ARBA00004123"/>
    </source>
</evidence>
<evidence type="ECO:0000313" key="16">
    <source>
        <dbReference type="Proteomes" id="UP000489600"/>
    </source>
</evidence>
<gene>
    <name evidence="15" type="ORF">ANE_LOCUS9001</name>
</gene>
<evidence type="ECO:0000259" key="12">
    <source>
        <dbReference type="PROSITE" id="PS50033"/>
    </source>
</evidence>
<dbReference type="SMART" id="SM00195">
    <property type="entry name" value="DSPc"/>
    <property type="match status" value="1"/>
</dbReference>
<evidence type="ECO:0000256" key="6">
    <source>
        <dbReference type="ARBA" id="ARBA00022801"/>
    </source>
</evidence>
<comment type="subcellular location">
    <subcellularLocation>
        <location evidence="2">Cytoplasm</location>
    </subcellularLocation>
    <subcellularLocation>
        <location evidence="1">Nucleus</location>
    </subcellularLocation>
</comment>
<comment type="catalytic activity">
    <reaction evidence="10">
        <text>O-phospho-L-threonyl-[protein] + H2O = L-threonyl-[protein] + phosphate</text>
        <dbReference type="Rhea" id="RHEA:47004"/>
        <dbReference type="Rhea" id="RHEA-COMP:11060"/>
        <dbReference type="Rhea" id="RHEA-COMP:11605"/>
        <dbReference type="ChEBI" id="CHEBI:15377"/>
        <dbReference type="ChEBI" id="CHEBI:30013"/>
        <dbReference type="ChEBI" id="CHEBI:43474"/>
        <dbReference type="ChEBI" id="CHEBI:61977"/>
        <dbReference type="EC" id="3.1.3.16"/>
    </reaction>
</comment>
<dbReference type="PROSITE" id="PS50056">
    <property type="entry name" value="TYR_PHOSPHATASE_2"/>
    <property type="match status" value="1"/>
</dbReference>
<dbReference type="GO" id="GO:0043409">
    <property type="term" value="P:negative regulation of MAPK cascade"/>
    <property type="evidence" value="ECO:0007669"/>
    <property type="project" value="TreeGrafter"/>
</dbReference>
<dbReference type="AlphaFoldDB" id="A0A565BCK5"/>
<dbReference type="FunFam" id="3.90.190.10:FF:000056">
    <property type="entry name" value="Dual specificity phosphatase 12"/>
    <property type="match status" value="1"/>
</dbReference>
<comment type="catalytic activity">
    <reaction evidence="11">
        <text>O-phospho-L-tyrosyl-[protein] + H2O = L-tyrosyl-[protein] + phosphate</text>
        <dbReference type="Rhea" id="RHEA:10684"/>
        <dbReference type="Rhea" id="RHEA-COMP:10136"/>
        <dbReference type="Rhea" id="RHEA-COMP:20101"/>
        <dbReference type="ChEBI" id="CHEBI:15377"/>
        <dbReference type="ChEBI" id="CHEBI:43474"/>
        <dbReference type="ChEBI" id="CHEBI:46858"/>
        <dbReference type="ChEBI" id="CHEBI:61978"/>
        <dbReference type="EC" id="3.1.3.48"/>
    </reaction>
</comment>
<feature type="domain" description="UBX" evidence="12">
    <location>
        <begin position="66"/>
        <end position="151"/>
    </location>
</feature>
<evidence type="ECO:0000256" key="9">
    <source>
        <dbReference type="ARBA" id="ARBA00047761"/>
    </source>
</evidence>
<dbReference type="CDD" id="cd14498">
    <property type="entry name" value="DSP"/>
    <property type="match status" value="1"/>
</dbReference>
<dbReference type="Proteomes" id="UP000489600">
    <property type="component" value="Unassembled WGS sequence"/>
</dbReference>
<comment type="catalytic activity">
    <reaction evidence="9">
        <text>O-phospho-L-seryl-[protein] + H2O = L-seryl-[protein] + phosphate</text>
        <dbReference type="Rhea" id="RHEA:20629"/>
        <dbReference type="Rhea" id="RHEA-COMP:9863"/>
        <dbReference type="Rhea" id="RHEA-COMP:11604"/>
        <dbReference type="ChEBI" id="CHEBI:15377"/>
        <dbReference type="ChEBI" id="CHEBI:29999"/>
        <dbReference type="ChEBI" id="CHEBI:43474"/>
        <dbReference type="ChEBI" id="CHEBI:83421"/>
        <dbReference type="EC" id="3.1.3.16"/>
    </reaction>
</comment>
<keyword evidence="6" id="KW-0378">Hydrolase</keyword>
<evidence type="ECO:0008006" key="17">
    <source>
        <dbReference type="Google" id="ProtNLM"/>
    </source>
</evidence>
<dbReference type="InterPro" id="IPR001012">
    <property type="entry name" value="UBX_dom"/>
</dbReference>
<organism evidence="15 16">
    <name type="scientific">Arabis nemorensis</name>
    <dbReference type="NCBI Taxonomy" id="586526"/>
    <lineage>
        <taxon>Eukaryota</taxon>
        <taxon>Viridiplantae</taxon>
        <taxon>Streptophyta</taxon>
        <taxon>Embryophyta</taxon>
        <taxon>Tracheophyta</taxon>
        <taxon>Spermatophyta</taxon>
        <taxon>Magnoliopsida</taxon>
        <taxon>eudicotyledons</taxon>
        <taxon>Gunneridae</taxon>
        <taxon>Pentapetalae</taxon>
        <taxon>rosids</taxon>
        <taxon>malvids</taxon>
        <taxon>Brassicales</taxon>
        <taxon>Brassicaceae</taxon>
        <taxon>Arabideae</taxon>
        <taxon>Arabis</taxon>
    </lineage>
</organism>
<dbReference type="GO" id="GO:0005737">
    <property type="term" value="C:cytoplasm"/>
    <property type="evidence" value="ECO:0007669"/>
    <property type="project" value="UniProtKB-SubCell"/>
</dbReference>
<evidence type="ECO:0000256" key="3">
    <source>
        <dbReference type="ARBA" id="ARBA00008601"/>
    </source>
</evidence>
<dbReference type="Gene3D" id="3.10.20.90">
    <property type="entry name" value="Phosphatidylinositol 3-kinase Catalytic Subunit, Chain A, domain 1"/>
    <property type="match status" value="1"/>
</dbReference>
<evidence type="ECO:0000259" key="13">
    <source>
        <dbReference type="PROSITE" id="PS50054"/>
    </source>
</evidence>
<dbReference type="GO" id="GO:0008330">
    <property type="term" value="F:protein tyrosine/threonine phosphatase activity"/>
    <property type="evidence" value="ECO:0007669"/>
    <property type="project" value="TreeGrafter"/>
</dbReference>
<evidence type="ECO:0000256" key="10">
    <source>
        <dbReference type="ARBA" id="ARBA00048336"/>
    </source>
</evidence>
<sequence>MAKRIFTMLECQSLLENFSPFIDIKRSKRFSDESATDTTDDDTSSLFSNAFLGFPQLPEEPNRDSDKSVLCRICVRLPDGRKIQRNFLKSESVQLLWSFCYSQIDDQSENNKKKKPFKLIQAFPGSYKTLHYGSNTTFEQSGLANSVVSVTWDLVPWMDSSSPSPKKSGEPCSFDFLFSNLSFAIFLFFSDLLSTSLLLFSEFLPSSSMSSRDRGSPSSLPAIDQYNETVKNQIQALVRVIKVARTCREDNVPSQIEEGLYLGSVAAAGNKNVLKSYNVTHILTVASSLRPAHPDDFVYKVVRVVDKEDTNLERYFDECVDFIDEAKRQGGSVLVHCFVGKSRSVTIVVAYLMKKHGMTLDQALQLVKSKRPVASPNAGFIKQLQDLEKSMQGKQEPIAQCQA</sequence>
<dbReference type="GO" id="GO:0005634">
    <property type="term" value="C:nucleus"/>
    <property type="evidence" value="ECO:0007669"/>
    <property type="project" value="UniProtKB-SubCell"/>
</dbReference>
<evidence type="ECO:0000313" key="15">
    <source>
        <dbReference type="EMBL" id="VVA98556.1"/>
    </source>
</evidence>
<evidence type="ECO:0000256" key="5">
    <source>
        <dbReference type="ARBA" id="ARBA00022786"/>
    </source>
</evidence>
<dbReference type="InterPro" id="IPR000340">
    <property type="entry name" value="Dual-sp_phosphatase_cat-dom"/>
</dbReference>
<evidence type="ECO:0000259" key="14">
    <source>
        <dbReference type="PROSITE" id="PS50056"/>
    </source>
</evidence>
<keyword evidence="16" id="KW-1185">Reference proteome</keyword>
<evidence type="ECO:0000256" key="2">
    <source>
        <dbReference type="ARBA" id="ARBA00004496"/>
    </source>
</evidence>
<dbReference type="SUPFAM" id="SSF54236">
    <property type="entry name" value="Ubiquitin-like"/>
    <property type="match status" value="1"/>
</dbReference>
<comment type="similarity">
    <text evidence="3">Belongs to the protein-tyrosine phosphatase family. Non-receptor class dual specificity subfamily.</text>
</comment>
<dbReference type="PANTHER" id="PTHR10159">
    <property type="entry name" value="DUAL SPECIFICITY PROTEIN PHOSPHATASE"/>
    <property type="match status" value="1"/>
</dbReference>
<dbReference type="PANTHER" id="PTHR10159:SF511">
    <property type="entry name" value="DUAL SPECIFICITY PROTEIN PHOSPHATASE 1"/>
    <property type="match status" value="1"/>
</dbReference>
<accession>A0A565BCK5</accession>
<dbReference type="OrthoDB" id="10252009at2759"/>
<dbReference type="PROSITE" id="PS50054">
    <property type="entry name" value="TYR_PHOSPHATASE_DUAL"/>
    <property type="match status" value="1"/>
</dbReference>
<dbReference type="GO" id="GO:0017017">
    <property type="term" value="F:MAP kinase tyrosine/serine/threonine phosphatase activity"/>
    <property type="evidence" value="ECO:0007669"/>
    <property type="project" value="TreeGrafter"/>
</dbReference>
<dbReference type="CDD" id="cd01767">
    <property type="entry name" value="UBX"/>
    <property type="match status" value="1"/>
</dbReference>
<feature type="domain" description="Tyrosine specific protein phosphatases" evidence="14">
    <location>
        <begin position="314"/>
        <end position="372"/>
    </location>
</feature>
<name>A0A565BCK5_9BRAS</name>
<dbReference type="InterPro" id="IPR029071">
    <property type="entry name" value="Ubiquitin-like_domsf"/>
</dbReference>
<dbReference type="InterPro" id="IPR029021">
    <property type="entry name" value="Prot-tyrosine_phosphatase-like"/>
</dbReference>